<feature type="transmembrane region" description="Helical" evidence="9">
    <location>
        <begin position="285"/>
        <end position="307"/>
    </location>
</feature>
<evidence type="ECO:0000256" key="3">
    <source>
        <dbReference type="ARBA" id="ARBA00022448"/>
    </source>
</evidence>
<feature type="transmembrane region" description="Helical" evidence="9">
    <location>
        <begin position="665"/>
        <end position="685"/>
    </location>
</feature>
<proteinExistence type="inferred from homology"/>
<dbReference type="NCBIfam" id="TIGR00727">
    <property type="entry name" value="ISP4_OPT"/>
    <property type="match status" value="1"/>
</dbReference>
<dbReference type="NCBIfam" id="TIGR00728">
    <property type="entry name" value="OPT_sfam"/>
    <property type="match status" value="1"/>
</dbReference>
<comment type="subcellular location">
    <subcellularLocation>
        <location evidence="1">Membrane</location>
        <topology evidence="1">Multi-pass membrane protein</topology>
    </subcellularLocation>
</comment>
<evidence type="ECO:0000256" key="6">
    <source>
        <dbReference type="ARBA" id="ARBA00022927"/>
    </source>
</evidence>
<dbReference type="EMBL" id="JAVFHQ010000052">
    <property type="protein sequence ID" value="KAK4541468.1"/>
    <property type="molecule type" value="Genomic_DNA"/>
</dbReference>
<dbReference type="InterPro" id="IPR004813">
    <property type="entry name" value="OPT"/>
</dbReference>
<keyword evidence="11" id="KW-1185">Reference proteome</keyword>
<dbReference type="AlphaFoldDB" id="A0AAV9J909"/>
<feature type="transmembrane region" description="Helical" evidence="9">
    <location>
        <begin position="434"/>
        <end position="454"/>
    </location>
</feature>
<evidence type="ECO:0000256" key="9">
    <source>
        <dbReference type="SAM" id="Phobius"/>
    </source>
</evidence>
<dbReference type="Pfam" id="PF03169">
    <property type="entry name" value="OPT"/>
    <property type="match status" value="1"/>
</dbReference>
<feature type="transmembrane region" description="Helical" evidence="9">
    <location>
        <begin position="514"/>
        <end position="537"/>
    </location>
</feature>
<evidence type="ECO:0000256" key="7">
    <source>
        <dbReference type="ARBA" id="ARBA00022989"/>
    </source>
</evidence>
<dbReference type="InterPro" id="IPR004648">
    <property type="entry name" value="Oligpept_transpt"/>
</dbReference>
<dbReference type="GO" id="GO:0016020">
    <property type="term" value="C:membrane"/>
    <property type="evidence" value="ECO:0007669"/>
    <property type="project" value="UniProtKB-SubCell"/>
</dbReference>
<evidence type="ECO:0000256" key="2">
    <source>
        <dbReference type="ARBA" id="ARBA00008807"/>
    </source>
</evidence>
<feature type="transmembrane region" description="Helical" evidence="9">
    <location>
        <begin position="136"/>
        <end position="156"/>
    </location>
</feature>
<feature type="transmembrane region" description="Helical" evidence="9">
    <location>
        <begin position="705"/>
        <end position="730"/>
    </location>
</feature>
<feature type="transmembrane region" description="Helical" evidence="9">
    <location>
        <begin position="327"/>
        <end position="349"/>
    </location>
</feature>
<evidence type="ECO:0000313" key="11">
    <source>
        <dbReference type="Proteomes" id="UP001324427"/>
    </source>
</evidence>
<evidence type="ECO:0000256" key="5">
    <source>
        <dbReference type="ARBA" id="ARBA00022856"/>
    </source>
</evidence>
<name>A0AAV9J909_9PEZI</name>
<feature type="transmembrane region" description="Helical" evidence="9">
    <location>
        <begin position="742"/>
        <end position="765"/>
    </location>
</feature>
<protein>
    <recommendedName>
        <fullName evidence="12">OPT family small oligopeptide transporter</fullName>
    </recommendedName>
</protein>
<keyword evidence="8 9" id="KW-0472">Membrane</keyword>
<keyword evidence="5" id="KW-0571">Peptide transport</keyword>
<organism evidence="10 11">
    <name type="scientific">Oleoguttula mirabilis</name>
    <dbReference type="NCBI Taxonomy" id="1507867"/>
    <lineage>
        <taxon>Eukaryota</taxon>
        <taxon>Fungi</taxon>
        <taxon>Dikarya</taxon>
        <taxon>Ascomycota</taxon>
        <taxon>Pezizomycotina</taxon>
        <taxon>Dothideomycetes</taxon>
        <taxon>Dothideomycetidae</taxon>
        <taxon>Mycosphaerellales</taxon>
        <taxon>Teratosphaeriaceae</taxon>
        <taxon>Oleoguttula</taxon>
    </lineage>
</organism>
<keyword evidence="3" id="KW-0813">Transport</keyword>
<sequence length="807" mass="90217">MRWNLKLLTEADASAGTPAASHDAAEDITALKGHVSVEAQALDDVRKLQQAHRYDPNLPEEEIEALDEAARTGSVEKAIEVDEIFTKDSPYEAVRAAVKDTDGEEVANTVRAWVLGFLFVTVASGINMFLSMRSPAITIPTVVILLLVYPIGCFWARVMPMRKFRTFGIEWTLNTGPFTIKEHTVITLMANVTYGYAYSTDALLALKAKSLYNLDMGWGFQILFTLSSQVIGIALAGMFRRFLVWPAALIWPANFSITTLLYALHDKSKSDPTKTNGWQISRYRFFVYVAVGSFAYYWFPGVIFQALSVFSFVTWIKPNNATINQLFGGFTGLSLIPLTFDWTYVSAYLNDPLLSPTFSHLNTLIGLGIFVIITTLGISYTGAIYSAYLPINTSTTFDNTGSEYNVTRILGTGFTFDLAKYETYSPMFLAPTFALNYGLSFAALTAAIVHTIIYHRGELWTRFRLARKQEPHDVHMRLMATYREAPDWWYGALFLLGTAFGLATVLGYSSQCPWWAYFVSLIIALVFIIPCCMILGITNIQLSLNVISPYLAGYMIPGRPIGVMIFKVYSTIVLGQAQTYSQDLKLAHYMKIPPRITFSAQVVMTIWASIVQVAVMNWTLSNISGACDAEQASHFTCPNGRTFFSSSITWGVIGPRRMFGPGSTYASFNWFWLVGALLPVAFYVLNRVFPHKRLRFLHAPVMLGAMAWLPPATPLSFTSWAIVGLIFNYWIRKRYNGWWSTYNYITAAALDSGLIIATLVIFFAITLPEVTVPQWWGNVGVFETMDALGTAIRKTVVDGDTFGPKTW</sequence>
<keyword evidence="6" id="KW-0653">Protein transport</keyword>
<evidence type="ECO:0000256" key="8">
    <source>
        <dbReference type="ARBA" id="ARBA00023136"/>
    </source>
</evidence>
<evidence type="ECO:0000313" key="10">
    <source>
        <dbReference type="EMBL" id="KAK4541468.1"/>
    </source>
</evidence>
<dbReference type="Proteomes" id="UP001324427">
    <property type="component" value="Unassembled WGS sequence"/>
</dbReference>
<feature type="transmembrane region" description="Helical" evidence="9">
    <location>
        <begin position="112"/>
        <end position="130"/>
    </location>
</feature>
<dbReference type="PANTHER" id="PTHR22601">
    <property type="entry name" value="ISP4 LIKE PROTEIN"/>
    <property type="match status" value="1"/>
</dbReference>
<keyword evidence="7 9" id="KW-1133">Transmembrane helix</keyword>
<evidence type="ECO:0008006" key="12">
    <source>
        <dbReference type="Google" id="ProtNLM"/>
    </source>
</evidence>
<dbReference type="GO" id="GO:0015031">
    <property type="term" value="P:protein transport"/>
    <property type="evidence" value="ECO:0007669"/>
    <property type="project" value="UniProtKB-KW"/>
</dbReference>
<feature type="transmembrane region" description="Helical" evidence="9">
    <location>
        <begin position="488"/>
        <end position="508"/>
    </location>
</feature>
<reference evidence="10 11" key="1">
    <citation type="submission" date="2021-11" db="EMBL/GenBank/DDBJ databases">
        <title>Black yeast isolated from Biological Soil Crust.</title>
        <authorList>
            <person name="Kurbessoian T."/>
        </authorList>
    </citation>
    <scope>NUCLEOTIDE SEQUENCE [LARGE SCALE GENOMIC DNA]</scope>
    <source>
        <strain evidence="10 11">CCFEE 5522</strain>
    </source>
</reference>
<evidence type="ECO:0000256" key="4">
    <source>
        <dbReference type="ARBA" id="ARBA00022692"/>
    </source>
</evidence>
<comment type="similarity">
    <text evidence="2">Belongs to the oligopeptide OPT transporter family.</text>
</comment>
<feature type="transmembrane region" description="Helical" evidence="9">
    <location>
        <begin position="242"/>
        <end position="264"/>
    </location>
</feature>
<evidence type="ECO:0000256" key="1">
    <source>
        <dbReference type="ARBA" id="ARBA00004141"/>
    </source>
</evidence>
<accession>A0AAV9J909</accession>
<keyword evidence="4 9" id="KW-0812">Transmembrane</keyword>
<feature type="transmembrane region" description="Helical" evidence="9">
    <location>
        <begin position="361"/>
        <end position="388"/>
    </location>
</feature>
<dbReference type="GO" id="GO:0035673">
    <property type="term" value="F:oligopeptide transmembrane transporter activity"/>
    <property type="evidence" value="ECO:0007669"/>
    <property type="project" value="InterPro"/>
</dbReference>
<comment type="caution">
    <text evidence="10">The sequence shown here is derived from an EMBL/GenBank/DDBJ whole genome shotgun (WGS) entry which is preliminary data.</text>
</comment>
<gene>
    <name evidence="10" type="ORF">LTR36_007914</name>
</gene>
<feature type="transmembrane region" description="Helical" evidence="9">
    <location>
        <begin position="216"/>
        <end position="236"/>
    </location>
</feature>